<dbReference type="NCBIfam" id="TIGR00066">
    <property type="entry name" value="g_glut_trans"/>
    <property type="match status" value="1"/>
</dbReference>
<dbReference type="RefSeq" id="WP_020893001.1">
    <property type="nucleotide sequence ID" value="NZ_BJYV01000013.1"/>
</dbReference>
<comment type="catalytic activity">
    <reaction evidence="2 6">
        <text>glutathione + H2O = L-cysteinylglycine + L-glutamate</text>
        <dbReference type="Rhea" id="RHEA:28807"/>
        <dbReference type="ChEBI" id="CHEBI:15377"/>
        <dbReference type="ChEBI" id="CHEBI:29985"/>
        <dbReference type="ChEBI" id="CHEBI:57925"/>
        <dbReference type="ChEBI" id="CHEBI:61694"/>
        <dbReference type="EC" id="3.4.19.13"/>
    </reaction>
</comment>
<dbReference type="GO" id="GO:0006751">
    <property type="term" value="P:glutathione catabolic process"/>
    <property type="evidence" value="ECO:0007669"/>
    <property type="project" value="UniProtKB-UniRule"/>
</dbReference>
<keyword evidence="6" id="KW-0317">Glutathione biosynthesis</keyword>
<dbReference type="EC" id="2.3.2.2" evidence="6"/>
<evidence type="ECO:0000313" key="9">
    <source>
        <dbReference type="Proteomes" id="UP000321301"/>
    </source>
</evidence>
<comment type="PTM">
    <text evidence="6">Cleaved by autocatalysis into a large and a small subunit.</text>
</comment>
<comment type="catalytic activity">
    <reaction evidence="1 6">
        <text>an S-substituted glutathione + H2O = an S-substituted L-cysteinylglycine + L-glutamate</text>
        <dbReference type="Rhea" id="RHEA:59468"/>
        <dbReference type="ChEBI" id="CHEBI:15377"/>
        <dbReference type="ChEBI" id="CHEBI:29985"/>
        <dbReference type="ChEBI" id="CHEBI:90779"/>
        <dbReference type="ChEBI" id="CHEBI:143103"/>
        <dbReference type="EC" id="3.4.19.13"/>
    </reaction>
</comment>
<dbReference type="EC" id="3.4.19.13" evidence="6"/>
<reference evidence="8 9" key="1">
    <citation type="submission" date="2019-07" db="EMBL/GenBank/DDBJ databases">
        <title>Whole genome shotgun sequence of Cyclobacterium qasimii NBRC 106168.</title>
        <authorList>
            <person name="Hosoyama A."/>
            <person name="Uohara A."/>
            <person name="Ohji S."/>
            <person name="Ichikawa N."/>
        </authorList>
    </citation>
    <scope>NUCLEOTIDE SEQUENCE [LARGE SCALE GENOMIC DNA]</scope>
    <source>
        <strain evidence="8 9">NBRC 106168</strain>
    </source>
</reference>
<keyword evidence="6" id="KW-0865">Zymogen</keyword>
<dbReference type="Gene3D" id="1.10.246.130">
    <property type="match status" value="1"/>
</dbReference>
<feature type="chain" id="PRO_5021937373" description="Glutathione hydrolase proenzyme" evidence="7">
    <location>
        <begin position="30"/>
        <end position="597"/>
    </location>
</feature>
<dbReference type="InterPro" id="IPR043138">
    <property type="entry name" value="GGT_lsub"/>
</dbReference>
<proteinExistence type="inferred from homology"/>
<dbReference type="AlphaFoldDB" id="A0A512CDD9"/>
<evidence type="ECO:0000256" key="5">
    <source>
        <dbReference type="PIRSR" id="PIRSR600101-2"/>
    </source>
</evidence>
<gene>
    <name evidence="8" type="ORF">CQA01_27620</name>
</gene>
<dbReference type="InterPro" id="IPR029055">
    <property type="entry name" value="Ntn_hydrolases_N"/>
</dbReference>
<keyword evidence="6" id="KW-0012">Acyltransferase</keyword>
<dbReference type="SUPFAM" id="SSF56235">
    <property type="entry name" value="N-terminal nucleophile aminohydrolases (Ntn hydrolases)"/>
    <property type="match status" value="1"/>
</dbReference>
<dbReference type="PANTHER" id="PTHR43881">
    <property type="entry name" value="GAMMA-GLUTAMYLTRANSPEPTIDASE (AFU_ORTHOLOGUE AFUA_4G13580)"/>
    <property type="match status" value="1"/>
</dbReference>
<evidence type="ECO:0000256" key="4">
    <source>
        <dbReference type="PIRSR" id="PIRSR600101-1"/>
    </source>
</evidence>
<feature type="binding site" evidence="5">
    <location>
        <position position="491"/>
    </location>
    <ligand>
        <name>L-glutamate</name>
        <dbReference type="ChEBI" id="CHEBI:29985"/>
    </ligand>
</feature>
<name>A0A512CDD9_9BACT</name>
<keyword evidence="6" id="KW-0378">Hydrolase</keyword>
<dbReference type="InterPro" id="IPR000101">
    <property type="entry name" value="GGT_peptidase"/>
</dbReference>
<evidence type="ECO:0000256" key="2">
    <source>
        <dbReference type="ARBA" id="ARBA00001089"/>
    </source>
</evidence>
<comment type="subunit">
    <text evidence="6">This enzyme consists of two polypeptide chains, which are synthesized in precursor form from a single polypeptide.</text>
</comment>
<dbReference type="PANTHER" id="PTHR43881:SF1">
    <property type="entry name" value="GAMMA-GLUTAMYLTRANSPEPTIDASE (AFU_ORTHOLOGUE AFUA_4G13580)"/>
    <property type="match status" value="1"/>
</dbReference>
<feature type="active site" description="Nucleophile" evidence="4">
    <location>
        <position position="407"/>
    </location>
</feature>
<dbReference type="Gene3D" id="3.60.20.40">
    <property type="match status" value="1"/>
</dbReference>
<dbReference type="GO" id="GO:0036374">
    <property type="term" value="F:glutathione hydrolase activity"/>
    <property type="evidence" value="ECO:0007669"/>
    <property type="project" value="UniProtKB-UniRule"/>
</dbReference>
<comment type="similarity">
    <text evidence="6">Belongs to the gamma-glutamyltransferase family.</text>
</comment>
<accession>A0A512CDD9</accession>
<sequence>MKTNYKKHFAFKCALVGVIMITTIANTFAQVAKDNLRPAAIGKQGMVASANPLASLAGQKMLANGGNAIDAIVAAAASLNAVEPYMSGTAGVGYMLFYSAKDDKVRSLVFGGWVPKSFKSQSLKGEAKAADGAGHGAIETVGPRIVAIPGNLAGWNRALEDYGTMSLKEVFAPTIEYLENGIPITEFDEAMWKGTVERVKPHKESVAILFKDGENPYEIGDIFTNKPLARTMNRIADEGIEVFYQGDIAQQIAAAFKKDGGFITVEDLAMVPGRVQWTEPISIDYRGYKVYNNPPPGMGIQQLQTLKIMEGFDVNAMGHNSTEYLAHLMEAIYFSRIDTDKYIGDPDYVDVPVDMLLSDSYLDGQRKKVVERVKNRKIAHKSDFTEAELELLGNLKDKMDPKYQYATTSLSAMDQWGNAVVIIQTHGGGFGSGYVAGKTGLIFNSAIDWMEKTPGLANSVEPWKAVGWCVGGMMQFHKDGKPEMVVGSPGSFGILQSVPQVAMNYVDFGMNIQDAISAPRFRWKDELGSVPAKEIIIETRVDNEVLKSLRQMGYLLDTSLGDWSMTVGGAQGVSVDRKTGWIMGGADPRRNGYAVGW</sequence>
<dbReference type="EMBL" id="BJYV01000013">
    <property type="protein sequence ID" value="GEO22228.1"/>
    <property type="molecule type" value="Genomic_DNA"/>
</dbReference>
<dbReference type="InterPro" id="IPR043137">
    <property type="entry name" value="GGT_ssub_C"/>
</dbReference>
<evidence type="ECO:0000256" key="6">
    <source>
        <dbReference type="RuleBase" id="RU368036"/>
    </source>
</evidence>
<dbReference type="PRINTS" id="PR01210">
    <property type="entry name" value="GGTRANSPTASE"/>
</dbReference>
<dbReference type="UniPathway" id="UPA00204"/>
<organism evidence="8 9">
    <name type="scientific">Cyclobacterium qasimii</name>
    <dbReference type="NCBI Taxonomy" id="1350429"/>
    <lineage>
        <taxon>Bacteria</taxon>
        <taxon>Pseudomonadati</taxon>
        <taxon>Bacteroidota</taxon>
        <taxon>Cytophagia</taxon>
        <taxon>Cytophagales</taxon>
        <taxon>Cyclobacteriaceae</taxon>
        <taxon>Cyclobacterium</taxon>
    </lineage>
</organism>
<dbReference type="Proteomes" id="UP000321301">
    <property type="component" value="Unassembled WGS sequence"/>
</dbReference>
<evidence type="ECO:0000313" key="8">
    <source>
        <dbReference type="EMBL" id="GEO22228.1"/>
    </source>
</evidence>
<dbReference type="GO" id="GO:0103068">
    <property type="term" value="F:leukotriene C4 gamma-glutamyl transferase activity"/>
    <property type="evidence" value="ECO:0007669"/>
    <property type="project" value="UniProtKB-EC"/>
</dbReference>
<evidence type="ECO:0000256" key="7">
    <source>
        <dbReference type="SAM" id="SignalP"/>
    </source>
</evidence>
<dbReference type="InterPro" id="IPR052896">
    <property type="entry name" value="GGT-like_enzyme"/>
</dbReference>
<dbReference type="GO" id="GO:0006750">
    <property type="term" value="P:glutathione biosynthetic process"/>
    <property type="evidence" value="ECO:0007669"/>
    <property type="project" value="UniProtKB-KW"/>
</dbReference>
<comment type="caution">
    <text evidence="8">The sequence shown here is derived from an EMBL/GenBank/DDBJ whole genome shotgun (WGS) entry which is preliminary data.</text>
</comment>
<evidence type="ECO:0000256" key="3">
    <source>
        <dbReference type="ARBA" id="ARBA00047417"/>
    </source>
</evidence>
<keyword evidence="9" id="KW-1185">Reference proteome</keyword>
<keyword evidence="7" id="KW-0732">Signal</keyword>
<protein>
    <recommendedName>
        <fullName evidence="6">Glutathione hydrolase proenzyme</fullName>
        <ecNumber evidence="6">2.3.2.2</ecNumber>
        <ecNumber evidence="6">3.4.19.13</ecNumber>
    </recommendedName>
    <component>
        <recommendedName>
            <fullName evidence="6">Glutathione hydrolase large chain</fullName>
        </recommendedName>
    </component>
    <component>
        <recommendedName>
            <fullName evidence="6">Glutathione hydrolase small chain</fullName>
        </recommendedName>
    </component>
</protein>
<evidence type="ECO:0000256" key="1">
    <source>
        <dbReference type="ARBA" id="ARBA00001049"/>
    </source>
</evidence>
<keyword evidence="6" id="KW-0808">Transferase</keyword>
<feature type="signal peptide" evidence="7">
    <location>
        <begin position="1"/>
        <end position="29"/>
    </location>
</feature>
<comment type="pathway">
    <text evidence="6">Sulfur metabolism; glutathione metabolism.</text>
</comment>
<comment type="catalytic activity">
    <reaction evidence="3 6">
        <text>an N-terminal (5-L-glutamyl)-[peptide] + an alpha-amino acid = 5-L-glutamyl amino acid + an N-terminal L-alpha-aminoacyl-[peptide]</text>
        <dbReference type="Rhea" id="RHEA:23904"/>
        <dbReference type="Rhea" id="RHEA-COMP:9780"/>
        <dbReference type="Rhea" id="RHEA-COMP:9795"/>
        <dbReference type="ChEBI" id="CHEBI:77644"/>
        <dbReference type="ChEBI" id="CHEBI:78597"/>
        <dbReference type="ChEBI" id="CHEBI:78599"/>
        <dbReference type="ChEBI" id="CHEBI:78608"/>
        <dbReference type="EC" id="2.3.2.2"/>
    </reaction>
</comment>
<dbReference type="Pfam" id="PF01019">
    <property type="entry name" value="G_glu_transpept"/>
    <property type="match status" value="1"/>
</dbReference>